<accession>A0A146KH56</accession>
<evidence type="ECO:0000256" key="2">
    <source>
        <dbReference type="ARBA" id="ARBA00022737"/>
    </source>
</evidence>
<dbReference type="CDD" id="cd12320">
    <property type="entry name" value="RRM6_RBM19_RRM5_MRD1"/>
    <property type="match status" value="1"/>
</dbReference>
<dbReference type="InterPro" id="IPR051945">
    <property type="entry name" value="RRM_MRD1_RNA_proc_ribogen"/>
</dbReference>
<sequence>RIYVKTLPSKASEKLVRDHFKQFGTITDCVLVRDQSGRFKRIAFVGFSDAKFDQIMKLNGSYCGDSKISIYPALSHQDAIDKNRKRSQDVKEAEKKPRGAQAMVNKILEEGGQQLEKFVQFTKQKAWQNEMLDDNHKPKNQQEIIDQKIEAMKKEEAQLEFDQLKLKLRQVPQISESDLAKKFEQFGPVQECVICIDPITKAFSDVAFVTFQTPNGLKKALQKKEIFIKGRLVQLSQARQQEIFRENQFAYFKQALDKHNKLAWNTLIQNQTNVSSQLAKRLNVDETELKQNAVAMAAGEALLNDELLKEFEKVGLQLNGTRSKTAILVKNIPEDVREIDLLKQFQTFGTVIICQLFYIGFCLVQFDQPNDARRAFNKMAFKKVGKTFQPLMLEWAILKDVAEEEVQNVKEDEDKAEPTKEATESIHIKSISFQTTSEKFEQTLKSQLKDAYVSCNLVMGLQNHKGFGFVQVKDINLQQSISTLNKVILDGFKWEATQAKQKAVEGELDTNKLIVKNLAFQANQKELKQLCSQFGRIVSFRVPKKLNDELRGFAFVEYATGREAFQALKMLGQTHFYGRHLVVEPSYEKEVGAVDIE</sequence>
<evidence type="ECO:0000256" key="1">
    <source>
        <dbReference type="ARBA" id="ARBA00004123"/>
    </source>
</evidence>
<dbReference type="GO" id="GO:0005730">
    <property type="term" value="C:nucleolus"/>
    <property type="evidence" value="ECO:0007669"/>
    <property type="project" value="TreeGrafter"/>
</dbReference>
<comment type="subcellular location">
    <subcellularLocation>
        <location evidence="1">Nucleus</location>
    </subcellularLocation>
</comment>
<evidence type="ECO:0000256" key="4">
    <source>
        <dbReference type="ARBA" id="ARBA00023242"/>
    </source>
</evidence>
<evidence type="ECO:0000256" key="3">
    <source>
        <dbReference type="ARBA" id="ARBA00022884"/>
    </source>
</evidence>
<dbReference type="EMBL" id="GDID01000593">
    <property type="protein sequence ID" value="JAP96013.1"/>
    <property type="molecule type" value="Transcribed_RNA"/>
</dbReference>
<dbReference type="SUPFAM" id="SSF54928">
    <property type="entry name" value="RNA-binding domain, RBD"/>
    <property type="match status" value="3"/>
</dbReference>
<dbReference type="InterPro" id="IPR000504">
    <property type="entry name" value="RRM_dom"/>
</dbReference>
<keyword evidence="4" id="KW-0539">Nucleus</keyword>
<reference evidence="7" key="1">
    <citation type="submission" date="2015-07" db="EMBL/GenBank/DDBJ databases">
        <title>Adaptation to a free-living lifestyle via gene acquisitions in the diplomonad Trepomonas sp. PC1.</title>
        <authorList>
            <person name="Xu F."/>
            <person name="Jerlstrom-Hultqvist J."/>
            <person name="Kolisko M."/>
            <person name="Simpson A.G.B."/>
            <person name="Roger A.J."/>
            <person name="Svard S.G."/>
            <person name="Andersson J.O."/>
        </authorList>
    </citation>
    <scope>NUCLEOTIDE SEQUENCE</scope>
    <source>
        <strain evidence="7">PC1</strain>
    </source>
</reference>
<evidence type="ECO:0000259" key="6">
    <source>
        <dbReference type="PROSITE" id="PS50102"/>
    </source>
</evidence>
<dbReference type="PANTHER" id="PTHR48039">
    <property type="entry name" value="RNA-BINDING MOTIF PROTEIN 14B"/>
    <property type="match status" value="1"/>
</dbReference>
<feature type="domain" description="RRM" evidence="6">
    <location>
        <begin position="164"/>
        <end position="240"/>
    </location>
</feature>
<feature type="domain" description="RRM" evidence="6">
    <location>
        <begin position="511"/>
        <end position="588"/>
    </location>
</feature>
<dbReference type="AlphaFoldDB" id="A0A146KH56"/>
<feature type="domain" description="RRM" evidence="6">
    <location>
        <begin position="325"/>
        <end position="398"/>
    </location>
</feature>
<gene>
    <name evidence="7" type="ORF">TPC1_10800</name>
</gene>
<dbReference type="Pfam" id="PF00076">
    <property type="entry name" value="RRM_1"/>
    <property type="match status" value="4"/>
</dbReference>
<evidence type="ECO:0000256" key="5">
    <source>
        <dbReference type="PROSITE-ProRule" id="PRU00176"/>
    </source>
</evidence>
<keyword evidence="3 5" id="KW-0694">RNA-binding</keyword>
<dbReference type="SMART" id="SM00360">
    <property type="entry name" value="RRM"/>
    <property type="match status" value="5"/>
</dbReference>
<dbReference type="PANTHER" id="PTHR48039:SF5">
    <property type="entry name" value="RNA-BINDING PROTEIN 28"/>
    <property type="match status" value="1"/>
</dbReference>
<feature type="non-terminal residue" evidence="7">
    <location>
        <position position="597"/>
    </location>
</feature>
<dbReference type="PROSITE" id="PS50102">
    <property type="entry name" value="RRM"/>
    <property type="match status" value="4"/>
</dbReference>
<name>A0A146KH56_9EUKA</name>
<keyword evidence="2" id="KW-0677">Repeat</keyword>
<protein>
    <submittedName>
        <fullName evidence="7">Putative polyadenylate-binding protein</fullName>
    </submittedName>
</protein>
<dbReference type="Gene3D" id="3.30.70.330">
    <property type="match status" value="5"/>
</dbReference>
<dbReference type="InterPro" id="IPR035979">
    <property type="entry name" value="RBD_domain_sf"/>
</dbReference>
<dbReference type="GO" id="GO:0003729">
    <property type="term" value="F:mRNA binding"/>
    <property type="evidence" value="ECO:0007669"/>
    <property type="project" value="TreeGrafter"/>
</dbReference>
<feature type="non-terminal residue" evidence="7">
    <location>
        <position position="1"/>
    </location>
</feature>
<organism evidence="7">
    <name type="scientific">Trepomonas sp. PC1</name>
    <dbReference type="NCBI Taxonomy" id="1076344"/>
    <lineage>
        <taxon>Eukaryota</taxon>
        <taxon>Metamonada</taxon>
        <taxon>Diplomonadida</taxon>
        <taxon>Hexamitidae</taxon>
        <taxon>Hexamitinae</taxon>
        <taxon>Trepomonas</taxon>
    </lineage>
</organism>
<feature type="domain" description="RRM" evidence="6">
    <location>
        <begin position="1"/>
        <end position="75"/>
    </location>
</feature>
<proteinExistence type="predicted"/>
<dbReference type="InterPro" id="IPR012677">
    <property type="entry name" value="Nucleotide-bd_a/b_plait_sf"/>
</dbReference>
<evidence type="ECO:0000313" key="7">
    <source>
        <dbReference type="EMBL" id="JAP96013.1"/>
    </source>
</evidence>